<proteinExistence type="predicted"/>
<evidence type="ECO:0008006" key="4">
    <source>
        <dbReference type="Google" id="ProtNLM"/>
    </source>
</evidence>
<feature type="transmembrane region" description="Helical" evidence="1">
    <location>
        <begin position="95"/>
        <end position="113"/>
    </location>
</feature>
<feature type="transmembrane region" description="Helical" evidence="1">
    <location>
        <begin position="120"/>
        <end position="138"/>
    </location>
</feature>
<accession>A0ABQ3DCJ1</accession>
<reference evidence="3" key="1">
    <citation type="journal article" date="2019" name="Int. J. Syst. Evol. Microbiol.">
        <title>The Global Catalogue of Microorganisms (GCM) 10K type strain sequencing project: providing services to taxonomists for standard genome sequencing and annotation.</title>
        <authorList>
            <consortium name="The Broad Institute Genomics Platform"/>
            <consortium name="The Broad Institute Genome Sequencing Center for Infectious Disease"/>
            <person name="Wu L."/>
            <person name="Ma J."/>
        </authorList>
    </citation>
    <scope>NUCLEOTIDE SEQUENCE [LARGE SCALE GENOMIC DNA]</scope>
    <source>
        <strain evidence="3">JCM 4733</strain>
    </source>
</reference>
<feature type="transmembrane region" description="Helical" evidence="1">
    <location>
        <begin position="47"/>
        <end position="66"/>
    </location>
</feature>
<evidence type="ECO:0000313" key="3">
    <source>
        <dbReference type="Proteomes" id="UP000653644"/>
    </source>
</evidence>
<evidence type="ECO:0000256" key="1">
    <source>
        <dbReference type="SAM" id="Phobius"/>
    </source>
</evidence>
<comment type="caution">
    <text evidence="2">The sequence shown here is derived from an EMBL/GenBank/DDBJ whole genome shotgun (WGS) entry which is preliminary data.</text>
</comment>
<keyword evidence="3" id="KW-1185">Reference proteome</keyword>
<keyword evidence="1" id="KW-0812">Transmembrane</keyword>
<organism evidence="2 3">
    <name type="scientific">Streptomyces canarius</name>
    <dbReference type="NCBI Taxonomy" id="285453"/>
    <lineage>
        <taxon>Bacteria</taxon>
        <taxon>Bacillati</taxon>
        <taxon>Actinomycetota</taxon>
        <taxon>Actinomycetes</taxon>
        <taxon>Kitasatosporales</taxon>
        <taxon>Streptomycetaceae</taxon>
        <taxon>Streptomyces</taxon>
    </lineage>
</organism>
<dbReference type="EMBL" id="BMVN01000099">
    <property type="protein sequence ID" value="GHA74641.1"/>
    <property type="molecule type" value="Genomic_DNA"/>
</dbReference>
<name>A0ABQ3DCJ1_9ACTN</name>
<keyword evidence="1" id="KW-0472">Membrane</keyword>
<sequence>MSQAAGAAATGALLSFAACRALALTQRHREQTCASTDGMCFTWWDLATLPLIFATASVVLAVVYKALGIGPRIVVVPPSLLLAPLPLAAGQSVGGWAAAAMAGGVWACSVALAARDHHRVLGLTLAAAVLLTSVIVLYRPS</sequence>
<keyword evidence="1" id="KW-1133">Transmembrane helix</keyword>
<evidence type="ECO:0000313" key="2">
    <source>
        <dbReference type="EMBL" id="GHA74641.1"/>
    </source>
</evidence>
<dbReference type="Proteomes" id="UP000653644">
    <property type="component" value="Unassembled WGS sequence"/>
</dbReference>
<protein>
    <recommendedName>
        <fullName evidence="4">Branched-chain amino acid ABC transporter</fullName>
    </recommendedName>
</protein>
<gene>
    <name evidence="2" type="ORF">GCM10010345_91360</name>
</gene>